<dbReference type="AlphaFoldDB" id="A0A1H6ANR7"/>
<evidence type="ECO:0000313" key="2">
    <source>
        <dbReference type="EMBL" id="SEG50348.1"/>
    </source>
</evidence>
<proteinExistence type="predicted"/>
<evidence type="ECO:0000313" key="1">
    <source>
        <dbReference type="EMBL" id="QCC47678.1"/>
    </source>
</evidence>
<gene>
    <name evidence="1" type="ORF">DV707_08405</name>
    <name evidence="2" type="ORF">SAMN04488133_2424</name>
</gene>
<evidence type="ECO:0000313" key="4">
    <source>
        <dbReference type="Proteomes" id="UP000296733"/>
    </source>
</evidence>
<organism evidence="2 3">
    <name type="scientific">Halobellus limi</name>
    <dbReference type="NCBI Taxonomy" id="699433"/>
    <lineage>
        <taxon>Archaea</taxon>
        <taxon>Methanobacteriati</taxon>
        <taxon>Methanobacteriota</taxon>
        <taxon>Stenosarchaea group</taxon>
        <taxon>Halobacteria</taxon>
        <taxon>Halobacteriales</taxon>
        <taxon>Haloferacaceae</taxon>
        <taxon>Halobellus</taxon>
    </lineage>
</organism>
<accession>A0A1H6ANR7</accession>
<dbReference type="EMBL" id="CP031311">
    <property type="protein sequence ID" value="QCC47678.1"/>
    <property type="molecule type" value="Genomic_DNA"/>
</dbReference>
<dbReference type="GeneID" id="39858105"/>
<name>A0A1H6ANR7_9EURY</name>
<dbReference type="EMBL" id="FNVN01000003">
    <property type="protein sequence ID" value="SEG50348.1"/>
    <property type="molecule type" value="Genomic_DNA"/>
</dbReference>
<dbReference type="RefSeq" id="WP_103992121.1">
    <property type="nucleotide sequence ID" value="NZ_CP031311.1"/>
</dbReference>
<reference evidence="1 4" key="2">
    <citation type="journal article" date="2019" name="Nat. Commun.">
        <title>A new type of DNA phosphorothioation-based antiviral system in archaea.</title>
        <authorList>
            <person name="Xiong L."/>
            <person name="Liu S."/>
            <person name="Chen S."/>
            <person name="Xiao Y."/>
            <person name="Zhu B."/>
            <person name="Gao Y."/>
            <person name="Zhang Y."/>
            <person name="Chen B."/>
            <person name="Luo J."/>
            <person name="Deng Z."/>
            <person name="Chen X."/>
            <person name="Wang L."/>
            <person name="Chen S."/>
        </authorList>
    </citation>
    <scope>NUCLEOTIDE SEQUENCE [LARGE SCALE GENOMIC DNA]</scope>
    <source>
        <strain evidence="1 4">CGMCC 1.10331</strain>
    </source>
</reference>
<reference evidence="2 3" key="1">
    <citation type="submission" date="2016-10" db="EMBL/GenBank/DDBJ databases">
        <authorList>
            <person name="de Groot N.N."/>
        </authorList>
    </citation>
    <scope>NUCLEOTIDE SEQUENCE [LARGE SCALE GENOMIC DNA]</scope>
    <source>
        <strain evidence="2 3">CGMCC 1.10331</strain>
    </source>
</reference>
<dbReference type="Proteomes" id="UP000236740">
    <property type="component" value="Unassembled WGS sequence"/>
</dbReference>
<protein>
    <submittedName>
        <fullName evidence="2">Uncharacterized protein</fullName>
    </submittedName>
</protein>
<sequence length="117" mass="13064">MKDTTSIELDSLLSNLIEDGAVAVTISDDWSTSGIVTISAFGTSLENFEELTARYGEIESVVFESEEKQCIIEFDEYAPSAYGTKFLYSKNGWNFVEEATPITRDEGMERFRSHVVG</sequence>
<keyword evidence="3" id="KW-1185">Reference proteome</keyword>
<dbReference type="Proteomes" id="UP000296733">
    <property type="component" value="Chromosome"/>
</dbReference>
<dbReference type="OrthoDB" id="374453at2157"/>
<evidence type="ECO:0000313" key="3">
    <source>
        <dbReference type="Proteomes" id="UP000236740"/>
    </source>
</evidence>
<dbReference type="KEGG" id="hlm:DV707_08405"/>